<feature type="transmembrane region" description="Helical" evidence="1">
    <location>
        <begin position="20"/>
        <end position="42"/>
    </location>
</feature>
<keyword evidence="1" id="KW-0812">Transmembrane</keyword>
<gene>
    <name evidence="2" type="ORF">ASPVEDRAFT_334123</name>
</gene>
<protein>
    <submittedName>
        <fullName evidence="2">Uncharacterized protein</fullName>
    </submittedName>
</protein>
<dbReference type="AlphaFoldDB" id="A0A1L9PZ46"/>
<dbReference type="GeneID" id="63726239"/>
<dbReference type="VEuPathDB" id="FungiDB:ASPVEDRAFT_334123"/>
<keyword evidence="1" id="KW-1133">Transmembrane helix</keyword>
<evidence type="ECO:0000256" key="1">
    <source>
        <dbReference type="SAM" id="Phobius"/>
    </source>
</evidence>
<reference evidence="3" key="1">
    <citation type="journal article" date="2017" name="Genome Biol.">
        <title>Comparative genomics reveals high biological diversity and specific adaptations in the industrially and medically important fungal genus Aspergillus.</title>
        <authorList>
            <person name="de Vries R.P."/>
            <person name="Riley R."/>
            <person name="Wiebenga A."/>
            <person name="Aguilar-Osorio G."/>
            <person name="Amillis S."/>
            <person name="Uchima C.A."/>
            <person name="Anderluh G."/>
            <person name="Asadollahi M."/>
            <person name="Askin M."/>
            <person name="Barry K."/>
            <person name="Battaglia E."/>
            <person name="Bayram O."/>
            <person name="Benocci T."/>
            <person name="Braus-Stromeyer S.A."/>
            <person name="Caldana C."/>
            <person name="Canovas D."/>
            <person name="Cerqueira G.C."/>
            <person name="Chen F."/>
            <person name="Chen W."/>
            <person name="Choi C."/>
            <person name="Clum A."/>
            <person name="Dos Santos R.A."/>
            <person name="Damasio A.R."/>
            <person name="Diallinas G."/>
            <person name="Emri T."/>
            <person name="Fekete E."/>
            <person name="Flipphi M."/>
            <person name="Freyberg S."/>
            <person name="Gallo A."/>
            <person name="Gournas C."/>
            <person name="Habgood R."/>
            <person name="Hainaut M."/>
            <person name="Harispe M.L."/>
            <person name="Henrissat B."/>
            <person name="Hilden K.S."/>
            <person name="Hope R."/>
            <person name="Hossain A."/>
            <person name="Karabika E."/>
            <person name="Karaffa L."/>
            <person name="Karanyi Z."/>
            <person name="Krasevec N."/>
            <person name="Kuo A."/>
            <person name="Kusch H."/>
            <person name="LaButti K."/>
            <person name="Lagendijk E.L."/>
            <person name="Lapidus A."/>
            <person name="Levasseur A."/>
            <person name="Lindquist E."/>
            <person name="Lipzen A."/>
            <person name="Logrieco A.F."/>
            <person name="MacCabe A."/>
            <person name="Maekelae M.R."/>
            <person name="Malavazi I."/>
            <person name="Melin P."/>
            <person name="Meyer V."/>
            <person name="Mielnichuk N."/>
            <person name="Miskei M."/>
            <person name="Molnar A.P."/>
            <person name="Mule G."/>
            <person name="Ngan C.Y."/>
            <person name="Orejas M."/>
            <person name="Orosz E."/>
            <person name="Ouedraogo J.P."/>
            <person name="Overkamp K.M."/>
            <person name="Park H.-S."/>
            <person name="Perrone G."/>
            <person name="Piumi F."/>
            <person name="Punt P.J."/>
            <person name="Ram A.F."/>
            <person name="Ramon A."/>
            <person name="Rauscher S."/>
            <person name="Record E."/>
            <person name="Riano-Pachon D.M."/>
            <person name="Robert V."/>
            <person name="Roehrig J."/>
            <person name="Ruller R."/>
            <person name="Salamov A."/>
            <person name="Salih N.S."/>
            <person name="Samson R.A."/>
            <person name="Sandor E."/>
            <person name="Sanguinetti M."/>
            <person name="Schuetze T."/>
            <person name="Sepcic K."/>
            <person name="Shelest E."/>
            <person name="Sherlock G."/>
            <person name="Sophianopoulou V."/>
            <person name="Squina F.M."/>
            <person name="Sun H."/>
            <person name="Susca A."/>
            <person name="Todd R.B."/>
            <person name="Tsang A."/>
            <person name="Unkles S.E."/>
            <person name="van de Wiele N."/>
            <person name="van Rossen-Uffink D."/>
            <person name="Oliveira J.V."/>
            <person name="Vesth T.C."/>
            <person name="Visser J."/>
            <person name="Yu J.-H."/>
            <person name="Zhou M."/>
            <person name="Andersen M.R."/>
            <person name="Archer D.B."/>
            <person name="Baker S.E."/>
            <person name="Benoit I."/>
            <person name="Brakhage A.A."/>
            <person name="Braus G.H."/>
            <person name="Fischer R."/>
            <person name="Frisvad J.C."/>
            <person name="Goldman G.H."/>
            <person name="Houbraken J."/>
            <person name="Oakley B."/>
            <person name="Pocsi I."/>
            <person name="Scazzocchio C."/>
            <person name="Seiboth B."/>
            <person name="vanKuyk P.A."/>
            <person name="Wortman J."/>
            <person name="Dyer P.S."/>
            <person name="Grigoriev I.V."/>
        </authorList>
    </citation>
    <scope>NUCLEOTIDE SEQUENCE [LARGE SCALE GENOMIC DNA]</scope>
    <source>
        <strain evidence="3">CBS 583.65</strain>
    </source>
</reference>
<evidence type="ECO:0000313" key="3">
    <source>
        <dbReference type="Proteomes" id="UP000184073"/>
    </source>
</evidence>
<dbReference type="RefSeq" id="XP_040672474.1">
    <property type="nucleotide sequence ID" value="XM_040810728.1"/>
</dbReference>
<evidence type="ECO:0000313" key="2">
    <source>
        <dbReference type="EMBL" id="OJJ06712.1"/>
    </source>
</evidence>
<name>A0A1L9PZ46_ASPVE</name>
<dbReference type="EMBL" id="KV878135">
    <property type="protein sequence ID" value="OJJ06712.1"/>
    <property type="molecule type" value="Genomic_DNA"/>
</dbReference>
<keyword evidence="3" id="KW-1185">Reference proteome</keyword>
<accession>A0A1L9PZ46</accession>
<organism evidence="2 3">
    <name type="scientific">Aspergillus versicolor CBS 583.65</name>
    <dbReference type="NCBI Taxonomy" id="1036611"/>
    <lineage>
        <taxon>Eukaryota</taxon>
        <taxon>Fungi</taxon>
        <taxon>Dikarya</taxon>
        <taxon>Ascomycota</taxon>
        <taxon>Pezizomycotina</taxon>
        <taxon>Eurotiomycetes</taxon>
        <taxon>Eurotiomycetidae</taxon>
        <taxon>Eurotiales</taxon>
        <taxon>Aspergillaceae</taxon>
        <taxon>Aspergillus</taxon>
        <taxon>Aspergillus subgen. Nidulantes</taxon>
    </lineage>
</organism>
<proteinExistence type="predicted"/>
<keyword evidence="1" id="KW-0472">Membrane</keyword>
<sequence length="59" mass="6493">MPLSTKINGFISSMLTSPLAFGLHCVGVMVSILHSVVLYLYLQSDVFSMRTGQSCELLR</sequence>
<dbReference type="Proteomes" id="UP000184073">
    <property type="component" value="Unassembled WGS sequence"/>
</dbReference>